<sequence length="111" mass="11702">MRTRKALQILILATALVVGGFAQHGTFTAFESVLDLFTGVLHVAVALVSPARGTPGRFLALTASFLGVVLNLVTRPYGVSSSAWSGLKLPRPLPPWQCGSLVGLASNRCLK</sequence>
<dbReference type="EMBL" id="JAUSRE010000017">
    <property type="protein sequence ID" value="MDP9889512.1"/>
    <property type="molecule type" value="Genomic_DNA"/>
</dbReference>
<keyword evidence="2" id="KW-1185">Reference proteome</keyword>
<evidence type="ECO:0000313" key="1">
    <source>
        <dbReference type="EMBL" id="MDP9889512.1"/>
    </source>
</evidence>
<protein>
    <submittedName>
        <fullName evidence="1">Uncharacterized protein</fullName>
    </submittedName>
</protein>
<dbReference type="Proteomes" id="UP001226577">
    <property type="component" value="Unassembled WGS sequence"/>
</dbReference>
<gene>
    <name evidence="1" type="ORF">J2X98_003123</name>
</gene>
<proteinExistence type="predicted"/>
<organism evidence="1 2">
    <name type="scientific">Pseudarthrobacter enclensis</name>
    <dbReference type="NCBI Taxonomy" id="993070"/>
    <lineage>
        <taxon>Bacteria</taxon>
        <taxon>Bacillati</taxon>
        <taxon>Actinomycetota</taxon>
        <taxon>Actinomycetes</taxon>
        <taxon>Micrococcales</taxon>
        <taxon>Micrococcaceae</taxon>
        <taxon>Pseudarthrobacter</taxon>
    </lineage>
</organism>
<name>A0ABT9RWR6_9MICC</name>
<comment type="caution">
    <text evidence="1">The sequence shown here is derived from an EMBL/GenBank/DDBJ whole genome shotgun (WGS) entry which is preliminary data.</text>
</comment>
<accession>A0ABT9RWR6</accession>
<evidence type="ECO:0000313" key="2">
    <source>
        <dbReference type="Proteomes" id="UP001226577"/>
    </source>
</evidence>
<reference evidence="1 2" key="1">
    <citation type="submission" date="2023-07" db="EMBL/GenBank/DDBJ databases">
        <title>Sorghum-associated microbial communities from plants grown in Nebraska, USA.</title>
        <authorList>
            <person name="Schachtman D."/>
        </authorList>
    </citation>
    <scope>NUCLEOTIDE SEQUENCE [LARGE SCALE GENOMIC DNA]</scope>
    <source>
        <strain evidence="1 2">CC222</strain>
    </source>
</reference>